<dbReference type="GO" id="GO:0015020">
    <property type="term" value="F:glucuronosyltransferase activity"/>
    <property type="evidence" value="ECO:0007669"/>
    <property type="project" value="InterPro"/>
</dbReference>
<keyword evidence="15" id="KW-0464">Manganese</keyword>
<keyword evidence="9" id="KW-0479">Metal-binding</keyword>
<comment type="cofactor">
    <cofactor evidence="1">
        <name>Mn(2+)</name>
        <dbReference type="ChEBI" id="CHEBI:29035"/>
    </cofactor>
</comment>
<dbReference type="AlphaFoldDB" id="A0AA89BJ60"/>
<dbReference type="GO" id="GO:0035269">
    <property type="term" value="P:protein O-linked glycosylation via mannose"/>
    <property type="evidence" value="ECO:0007669"/>
    <property type="project" value="TreeGrafter"/>
</dbReference>
<evidence type="ECO:0000256" key="18">
    <source>
        <dbReference type="ARBA" id="ARBA00032181"/>
    </source>
</evidence>
<evidence type="ECO:0000256" key="3">
    <source>
        <dbReference type="ARBA" id="ARBA00004922"/>
    </source>
</evidence>
<evidence type="ECO:0000256" key="5">
    <source>
        <dbReference type="ARBA" id="ARBA00017962"/>
    </source>
</evidence>
<keyword evidence="8" id="KW-0812">Transmembrane</keyword>
<evidence type="ECO:0000313" key="21">
    <source>
        <dbReference type="EMBL" id="KAK3082817.1"/>
    </source>
</evidence>
<evidence type="ECO:0000256" key="1">
    <source>
        <dbReference type="ARBA" id="ARBA00001936"/>
    </source>
</evidence>
<dbReference type="EMBL" id="VSWD01000014">
    <property type="protein sequence ID" value="KAK3082817.1"/>
    <property type="molecule type" value="Genomic_DNA"/>
</dbReference>
<evidence type="ECO:0000313" key="22">
    <source>
        <dbReference type="Proteomes" id="UP001186944"/>
    </source>
</evidence>
<dbReference type="PANTHER" id="PTHR46420:SF1">
    <property type="entry name" value="BETA-1,4-GLUCURONYLTRANSFERASE 1"/>
    <property type="match status" value="1"/>
</dbReference>
<reference evidence="21" key="1">
    <citation type="submission" date="2019-08" db="EMBL/GenBank/DDBJ databases">
        <title>The improved chromosome-level genome for the pearl oyster Pinctada fucata martensii using PacBio sequencing and Hi-C.</title>
        <authorList>
            <person name="Zheng Z."/>
        </authorList>
    </citation>
    <scope>NUCLEOTIDE SEQUENCE</scope>
    <source>
        <strain evidence="21">ZZ-2019</strain>
        <tissue evidence="21">Adductor muscle</tissue>
    </source>
</reference>
<evidence type="ECO:0000256" key="9">
    <source>
        <dbReference type="ARBA" id="ARBA00022723"/>
    </source>
</evidence>
<evidence type="ECO:0000256" key="16">
    <source>
        <dbReference type="ARBA" id="ARBA00030723"/>
    </source>
</evidence>
<evidence type="ECO:0000256" key="11">
    <source>
        <dbReference type="ARBA" id="ARBA00022989"/>
    </source>
</evidence>
<keyword evidence="11" id="KW-1133">Transmembrane helix</keyword>
<keyword evidence="14" id="KW-0325">Glycoprotein</keyword>
<dbReference type="Proteomes" id="UP001186944">
    <property type="component" value="Unassembled WGS sequence"/>
</dbReference>
<dbReference type="InterPro" id="IPR043189">
    <property type="entry name" value="B4GAT1"/>
</dbReference>
<evidence type="ECO:0000256" key="13">
    <source>
        <dbReference type="ARBA" id="ARBA00023136"/>
    </source>
</evidence>
<evidence type="ECO:0000256" key="12">
    <source>
        <dbReference type="ARBA" id="ARBA00023034"/>
    </source>
</evidence>
<evidence type="ECO:0000256" key="17">
    <source>
        <dbReference type="ARBA" id="ARBA00032175"/>
    </source>
</evidence>
<evidence type="ECO:0000256" key="4">
    <source>
        <dbReference type="ARBA" id="ARBA00008539"/>
    </source>
</evidence>
<accession>A0AA89BJ60</accession>
<comment type="pathway">
    <text evidence="3">Protein modification; protein glycosylation.</text>
</comment>
<dbReference type="Pfam" id="PF13896">
    <property type="entry name" value="Glyco_transf_49"/>
    <property type="match status" value="1"/>
</dbReference>
<gene>
    <name evidence="21" type="ORF">FSP39_006242</name>
</gene>
<evidence type="ECO:0000256" key="8">
    <source>
        <dbReference type="ARBA" id="ARBA00022692"/>
    </source>
</evidence>
<evidence type="ECO:0000256" key="7">
    <source>
        <dbReference type="ARBA" id="ARBA00022679"/>
    </source>
</evidence>
<evidence type="ECO:0000256" key="14">
    <source>
        <dbReference type="ARBA" id="ARBA00023180"/>
    </source>
</evidence>
<keyword evidence="10" id="KW-0735">Signal-anchor</keyword>
<evidence type="ECO:0000256" key="6">
    <source>
        <dbReference type="ARBA" id="ARBA00022676"/>
    </source>
</evidence>
<keyword evidence="6" id="KW-0328">Glycosyltransferase</keyword>
<proteinExistence type="inferred from homology"/>
<comment type="caution">
    <text evidence="21">The sequence shown here is derived from an EMBL/GenBank/DDBJ whole genome shotgun (WGS) entry which is preliminary data.</text>
</comment>
<name>A0AA89BJ60_PINIB</name>
<protein>
    <recommendedName>
        <fullName evidence="5">Beta-1,4-glucuronyltransferase 1</fullName>
    </recommendedName>
    <alternativeName>
        <fullName evidence="16">I-beta-1,3-N-acetylglucosaminyltransferase</fullName>
    </alternativeName>
    <alternativeName>
        <fullName evidence="19">N-acetyllactosaminide beta-1,3-N-acetylglucosaminyltransferase</fullName>
    </alternativeName>
    <alternativeName>
        <fullName evidence="17">Poly-N-acetyllactosamine extension enzyme</fullName>
    </alternativeName>
    <alternativeName>
        <fullName evidence="18">UDP-GlcNAc:betaGal beta-1,3-N-acetylglucosaminyltransferase 1</fullName>
    </alternativeName>
</protein>
<keyword evidence="7" id="KW-0808">Transferase</keyword>
<evidence type="ECO:0000256" key="10">
    <source>
        <dbReference type="ARBA" id="ARBA00022968"/>
    </source>
</evidence>
<dbReference type="PANTHER" id="PTHR46420">
    <property type="entry name" value="BETA-1,4-GLUCURONYLTRANSFERASE 1"/>
    <property type="match status" value="1"/>
</dbReference>
<evidence type="ECO:0000256" key="19">
    <source>
        <dbReference type="ARBA" id="ARBA00033291"/>
    </source>
</evidence>
<evidence type="ECO:0000256" key="2">
    <source>
        <dbReference type="ARBA" id="ARBA00004323"/>
    </source>
</evidence>
<comment type="similarity">
    <text evidence="4">Belongs to the glycosyltransferase 49 family.</text>
</comment>
<dbReference type="GO" id="GO:0046872">
    <property type="term" value="F:metal ion binding"/>
    <property type="evidence" value="ECO:0007669"/>
    <property type="project" value="UniProtKB-KW"/>
</dbReference>
<organism evidence="21 22">
    <name type="scientific">Pinctada imbricata</name>
    <name type="common">Atlantic pearl-oyster</name>
    <name type="synonym">Pinctada martensii</name>
    <dbReference type="NCBI Taxonomy" id="66713"/>
    <lineage>
        <taxon>Eukaryota</taxon>
        <taxon>Metazoa</taxon>
        <taxon>Spiralia</taxon>
        <taxon>Lophotrochozoa</taxon>
        <taxon>Mollusca</taxon>
        <taxon>Bivalvia</taxon>
        <taxon>Autobranchia</taxon>
        <taxon>Pteriomorphia</taxon>
        <taxon>Pterioida</taxon>
        <taxon>Pterioidea</taxon>
        <taxon>Pteriidae</taxon>
        <taxon>Pinctada</taxon>
    </lineage>
</organism>
<evidence type="ECO:0000256" key="20">
    <source>
        <dbReference type="ARBA" id="ARBA00047852"/>
    </source>
</evidence>
<comment type="subcellular location">
    <subcellularLocation>
        <location evidence="2">Golgi apparatus membrane</location>
        <topology evidence="2">Single-pass type II membrane protein</topology>
    </subcellularLocation>
</comment>
<keyword evidence="22" id="KW-1185">Reference proteome</keyword>
<evidence type="ECO:0000256" key="15">
    <source>
        <dbReference type="ARBA" id="ARBA00023211"/>
    </source>
</evidence>
<keyword evidence="12" id="KW-0333">Golgi apparatus</keyword>
<sequence>MQVQNDELFPETITTDVSNIKLKIRENEIIFKRWKDVFISDFRKQMLTDQKIRDKDINTITLATQCSVENLHFVDSLTDRWNGPISVAVFIDRNDAMLVRFVEYYYQCFENIRANTTFHLVYPENMGLGFSEVNCEEFRAHADEDILHMKPLTGLRYPYNVMRNLAIPQDRTGFMFFIDIDMVPSFNLHDEFLKYARTLEKETLDTSIFIVPSFESNNPSDIPGTKVKLIQRIITKEIRIFHLKTCGACQYNTNYLKWKYLKNTTMSTYEIESKFFNYEPFYIIRSDKLIPYNEAFVGRGYDRISQVCEMWMAGFKFRVLSDAFLVHRGFHNTTKLRKRQCPLRKKKKYVNSCVRKPDILDFYKIVAEIDQKRHINKRNKESLRMMDEEERAEMLMDDPNRELFWGFVEELEKKYNGTGRMISQEWYF</sequence>
<comment type="catalytic activity">
    <reaction evidence="20">
        <text>3-O-[beta-D-Xyl-(1-&gt;4)-Rib-ol-P-Rib-ol-P-3-beta-D-GalNAc-(1-&gt;3)-beta-D-GlcNAc-(1-&gt;4)-(O-6-P-alpha-D-Man)]-Thr-[protein] + UDP-alpha-D-glucuronate = 3-O-[beta-D-GlcA-(1-&gt;3)-beta-D-Xyl-(1-&gt;4)-Rib-ol-P-Rib-ol-P-3-beta-D-GalNAc-(1-&gt;3)-beta-D-GlcNAc-(1-&gt;4)-(O-6-P-alpha-D-Man)]-Thr-[protein] + UDP + H(+)</text>
        <dbReference type="Rhea" id="RHEA:46860"/>
        <dbReference type="Rhea" id="RHEA-COMP:15023"/>
        <dbReference type="Rhea" id="RHEA-COMP:17482"/>
        <dbReference type="ChEBI" id="CHEBI:15378"/>
        <dbReference type="ChEBI" id="CHEBI:58052"/>
        <dbReference type="ChEBI" id="CHEBI:58223"/>
        <dbReference type="ChEBI" id="CHEBI:142405"/>
        <dbReference type="ChEBI" id="CHEBI:177336"/>
    </reaction>
</comment>
<keyword evidence="13" id="KW-0472">Membrane</keyword>
<dbReference type="GO" id="GO:0000139">
    <property type="term" value="C:Golgi membrane"/>
    <property type="evidence" value="ECO:0007669"/>
    <property type="project" value="UniProtKB-SubCell"/>
</dbReference>